<accession>A0A9N9DS59</accession>
<evidence type="ECO:0000313" key="1">
    <source>
        <dbReference type="EMBL" id="CAG8650219.1"/>
    </source>
</evidence>
<name>A0A9N9DS59_9GLOM</name>
<reference evidence="1" key="1">
    <citation type="submission" date="2021-06" db="EMBL/GenBank/DDBJ databases">
        <authorList>
            <person name="Kallberg Y."/>
            <person name="Tangrot J."/>
            <person name="Rosling A."/>
        </authorList>
    </citation>
    <scope>NUCLEOTIDE SEQUENCE</scope>
    <source>
        <strain evidence="1">MA453B</strain>
    </source>
</reference>
<dbReference type="OrthoDB" id="2429148at2759"/>
<feature type="non-terminal residue" evidence="1">
    <location>
        <position position="107"/>
    </location>
</feature>
<dbReference type="Proteomes" id="UP000789405">
    <property type="component" value="Unassembled WGS sequence"/>
</dbReference>
<proteinExistence type="predicted"/>
<sequence>MEVLEILSAADELLLTNLLEAILSEELEDDIVRCHLKLGSKPKLGTDLPRNNSVLITHQQKLRITQWIDRNRLEDAKISNVSNDKYAITLNDESYGPCFGDKDLWMR</sequence>
<organism evidence="1 2">
    <name type="scientific">Dentiscutata erythropus</name>
    <dbReference type="NCBI Taxonomy" id="1348616"/>
    <lineage>
        <taxon>Eukaryota</taxon>
        <taxon>Fungi</taxon>
        <taxon>Fungi incertae sedis</taxon>
        <taxon>Mucoromycota</taxon>
        <taxon>Glomeromycotina</taxon>
        <taxon>Glomeromycetes</taxon>
        <taxon>Diversisporales</taxon>
        <taxon>Gigasporaceae</taxon>
        <taxon>Dentiscutata</taxon>
    </lineage>
</organism>
<dbReference type="EMBL" id="CAJVPY010005780">
    <property type="protein sequence ID" value="CAG8650219.1"/>
    <property type="molecule type" value="Genomic_DNA"/>
</dbReference>
<comment type="caution">
    <text evidence="1">The sequence shown here is derived from an EMBL/GenBank/DDBJ whole genome shotgun (WGS) entry which is preliminary data.</text>
</comment>
<keyword evidence="2" id="KW-1185">Reference proteome</keyword>
<gene>
    <name evidence="1" type="ORF">DERYTH_LOCUS10140</name>
</gene>
<protein>
    <submittedName>
        <fullName evidence="1">26682_t:CDS:1</fullName>
    </submittedName>
</protein>
<evidence type="ECO:0000313" key="2">
    <source>
        <dbReference type="Proteomes" id="UP000789405"/>
    </source>
</evidence>
<dbReference type="AlphaFoldDB" id="A0A9N9DS59"/>